<evidence type="ECO:0000313" key="1">
    <source>
        <dbReference type="EMBL" id="AGX01961.1"/>
    </source>
</evidence>
<sequence length="466" mass="53986">MNKLEYFLRALNGGAYLYKEWIIECFGIVRLLPKPEGELVRYSALPVEEKEMLPYRFTDEPDRYAFEKYPYQLFNDNGKVVYADPEENVWVELEELTPRMQKRESFFRFLEHIFLPKRAIPNVLEPIKHTCYGNLLLNMVVLVYSFGDRIPYQEGKFSLKKVEMIIAELTQSLPEEGKPRDPKAIYVDELDERYYHAAYSTTGWLPLGVPAATPFTITVSPEIRKLRKELLEKYIDDLQNPATIAKIMKTLIDADKEFQANDPDKGFLQPGKTFDVVRAKQFLMHGIEYDFTDRSKITVIERSLSEQWDITKLPQMANSLIDGSYNRGAMTALGGELAKVFQRFFMSTVISMEDCKTKLGRFRTLDNDNIQSYHGTYAQGPSKDVLITVDNEKEFIGKRVLLRSPMYCAATEGNFCIHCMGENFRNREQSLPAVATEIGNRLMYIMMSRMHGVALKVEKMDWKAMR</sequence>
<organism evidence="1 2">
    <name type="scientific">Erwinia phage PhiEaH1</name>
    <dbReference type="NCBI Taxonomy" id="1401669"/>
    <lineage>
        <taxon>Viruses</taxon>
        <taxon>Duplodnaviria</taxon>
        <taxon>Heunggongvirae</taxon>
        <taxon>Uroviricota</taxon>
        <taxon>Caudoviricetes</taxon>
        <taxon>Chimalliviridae</taxon>
        <taxon>Iapetusvirus</taxon>
        <taxon>Iapetusvirus EaH1</taxon>
    </lineage>
</organism>
<dbReference type="OrthoDB" id="13805at10239"/>
<dbReference type="Proteomes" id="UP000204235">
    <property type="component" value="Segment"/>
</dbReference>
<dbReference type="KEGG" id="vg:18501128"/>
<proteinExistence type="predicted"/>
<reference evidence="1 2" key="1">
    <citation type="journal article" date="2014" name="FEMS Microbiol. Lett.">
        <title>The genome of the Erwinia amylovora phage PhiEaH1 reveals greater diversity and broadens the applicability of phages for the treatment of fire blight.</title>
        <authorList>
            <person name="Meczker K."/>
            <person name="Domotor D."/>
            <person name="Vass J."/>
            <person name="Rakhely G."/>
            <person name="Schneider G."/>
            <person name="Kovacs T."/>
        </authorList>
    </citation>
    <scope>NUCLEOTIDE SEQUENCE [LARGE SCALE GENOMIC DNA]</scope>
</reference>
<dbReference type="GeneID" id="18501128"/>
<protein>
    <recommendedName>
        <fullName evidence="3">DNA-directed RNA polymerase beta subunit</fullName>
    </recommendedName>
</protein>
<dbReference type="EMBL" id="KF623294">
    <property type="protein sequence ID" value="AGX01961.1"/>
    <property type="molecule type" value="Genomic_DNA"/>
</dbReference>
<accession>W8CZQ9</accession>
<name>W8CZQ9_9CAUD</name>
<evidence type="ECO:0008006" key="3">
    <source>
        <dbReference type="Google" id="ProtNLM"/>
    </source>
</evidence>
<dbReference type="RefSeq" id="YP_009010292.1">
    <property type="nucleotide sequence ID" value="NC_023610.1"/>
</dbReference>
<keyword evidence="2" id="KW-1185">Reference proteome</keyword>
<evidence type="ECO:0000313" key="2">
    <source>
        <dbReference type="Proteomes" id="UP000204235"/>
    </source>
</evidence>